<accession>A0ABR8WKM1</accession>
<dbReference type="RefSeq" id="WP_251832771.1">
    <property type="nucleotide sequence ID" value="NZ_JACSPS010000001.1"/>
</dbReference>
<evidence type="ECO:0000313" key="3">
    <source>
        <dbReference type="Proteomes" id="UP000626242"/>
    </source>
</evidence>
<dbReference type="Proteomes" id="UP000626242">
    <property type="component" value="Unassembled WGS sequence"/>
</dbReference>
<sequence>MLFSVLVPHYNHFEYFKKCYESICAQTYRDFEIILVDDCSTDGSFKKIQAFTEGNSKIKVYRNDKNRGVGFTKRRCVELAKGEICGFVDPDDALHENALEISINNFDEKTVATYSQLYLCDENLDVTKIFPNTAKVRNGKALFFNIHFEVAHFFTFRKSVYNLTDGINPELRVAEDQDLILKLYEKGDFKYIPQPLYYYRLHSGGLSHSKDLEKTKNESWHRVLSEIAARRGLDTIYGVRRGDISNLPEFIYKKENTTIKRLLRKMKCFKCFPCRKVNL</sequence>
<protein>
    <submittedName>
        <fullName evidence="2">Glycosyltransferase family 2 protein</fullName>
    </submittedName>
</protein>
<dbReference type="InterPro" id="IPR001173">
    <property type="entry name" value="Glyco_trans_2-like"/>
</dbReference>
<feature type="domain" description="Glycosyltransferase 2-like" evidence="1">
    <location>
        <begin position="4"/>
        <end position="161"/>
    </location>
</feature>
<organism evidence="2 3">
    <name type="scientific">Kaistella pullorum</name>
    <dbReference type="NCBI Taxonomy" id="2763074"/>
    <lineage>
        <taxon>Bacteria</taxon>
        <taxon>Pseudomonadati</taxon>
        <taxon>Bacteroidota</taxon>
        <taxon>Flavobacteriia</taxon>
        <taxon>Flavobacteriales</taxon>
        <taxon>Weeksellaceae</taxon>
        <taxon>Chryseobacterium group</taxon>
        <taxon>Kaistella</taxon>
    </lineage>
</organism>
<proteinExistence type="predicted"/>
<dbReference type="PANTHER" id="PTHR22916:SF3">
    <property type="entry name" value="UDP-GLCNAC:BETAGAL BETA-1,3-N-ACETYLGLUCOSAMINYLTRANSFERASE-LIKE PROTEIN 1"/>
    <property type="match status" value="1"/>
</dbReference>
<dbReference type="Pfam" id="PF00535">
    <property type="entry name" value="Glycos_transf_2"/>
    <property type="match status" value="1"/>
</dbReference>
<dbReference type="CDD" id="cd00761">
    <property type="entry name" value="Glyco_tranf_GTA_type"/>
    <property type="match status" value="1"/>
</dbReference>
<gene>
    <name evidence="2" type="ORF">H9628_03715</name>
</gene>
<evidence type="ECO:0000259" key="1">
    <source>
        <dbReference type="Pfam" id="PF00535"/>
    </source>
</evidence>
<evidence type="ECO:0000313" key="2">
    <source>
        <dbReference type="EMBL" id="MBD8017570.1"/>
    </source>
</evidence>
<keyword evidence="3" id="KW-1185">Reference proteome</keyword>
<dbReference type="EMBL" id="JACSPS010000001">
    <property type="protein sequence ID" value="MBD8017570.1"/>
    <property type="molecule type" value="Genomic_DNA"/>
</dbReference>
<dbReference type="Gene3D" id="3.90.550.10">
    <property type="entry name" value="Spore Coat Polysaccharide Biosynthesis Protein SpsA, Chain A"/>
    <property type="match status" value="1"/>
</dbReference>
<comment type="caution">
    <text evidence="2">The sequence shown here is derived from an EMBL/GenBank/DDBJ whole genome shotgun (WGS) entry which is preliminary data.</text>
</comment>
<dbReference type="InterPro" id="IPR029044">
    <property type="entry name" value="Nucleotide-diphossugar_trans"/>
</dbReference>
<dbReference type="SUPFAM" id="SSF53448">
    <property type="entry name" value="Nucleotide-diphospho-sugar transferases"/>
    <property type="match status" value="1"/>
</dbReference>
<reference evidence="2 3" key="1">
    <citation type="submission" date="2020-08" db="EMBL/GenBank/DDBJ databases">
        <title>A Genomic Blueprint of the Chicken Gut Microbiome.</title>
        <authorList>
            <person name="Gilroy R."/>
            <person name="Ravi A."/>
            <person name="Getino M."/>
            <person name="Pursley I."/>
            <person name="Horton D.L."/>
            <person name="Alikhan N.-F."/>
            <person name="Baker D."/>
            <person name="Gharbi K."/>
            <person name="Hall N."/>
            <person name="Watson M."/>
            <person name="Adriaenssens E.M."/>
            <person name="Foster-Nyarko E."/>
            <person name="Jarju S."/>
            <person name="Secka A."/>
            <person name="Antonio M."/>
            <person name="Oren A."/>
            <person name="Chaudhuri R."/>
            <person name="La Ragione R.M."/>
            <person name="Hildebrand F."/>
            <person name="Pallen M.J."/>
        </authorList>
    </citation>
    <scope>NUCLEOTIDE SEQUENCE [LARGE SCALE GENOMIC DNA]</scope>
    <source>
        <strain evidence="2 3">Sa1CVA4</strain>
    </source>
</reference>
<name>A0ABR8WKM1_9FLAO</name>
<dbReference type="PANTHER" id="PTHR22916">
    <property type="entry name" value="GLYCOSYLTRANSFERASE"/>
    <property type="match status" value="1"/>
</dbReference>